<dbReference type="GO" id="GO:0030245">
    <property type="term" value="P:cellulose catabolic process"/>
    <property type="evidence" value="ECO:0007669"/>
    <property type="project" value="UniProtKB-KW"/>
</dbReference>
<dbReference type="GO" id="GO:0004497">
    <property type="term" value="F:monooxygenase activity"/>
    <property type="evidence" value="ECO:0007669"/>
    <property type="project" value="UniProtKB-KW"/>
</dbReference>
<evidence type="ECO:0000313" key="18">
    <source>
        <dbReference type="EMBL" id="KAF1996401.1"/>
    </source>
</evidence>
<keyword evidence="19" id="KW-1185">Reference proteome</keyword>
<name>A0A6A5W8H1_9PLEO</name>
<evidence type="ECO:0000256" key="12">
    <source>
        <dbReference type="ARBA" id="ARBA00023326"/>
    </source>
</evidence>
<gene>
    <name evidence="18" type="ORF">P154DRAFT_579997</name>
</gene>
<evidence type="ECO:0000256" key="4">
    <source>
        <dbReference type="ARBA" id="ARBA00022723"/>
    </source>
</evidence>
<dbReference type="InterPro" id="IPR005103">
    <property type="entry name" value="AA9_LPMO"/>
</dbReference>
<evidence type="ECO:0000256" key="7">
    <source>
        <dbReference type="ARBA" id="ARBA00023002"/>
    </source>
</evidence>
<dbReference type="PANTHER" id="PTHR33353:SF10">
    <property type="entry name" value="ENDO-BETA-1,4-GLUCANASE D"/>
    <property type="match status" value="1"/>
</dbReference>
<organism evidence="18 19">
    <name type="scientific">Amniculicola lignicola CBS 123094</name>
    <dbReference type="NCBI Taxonomy" id="1392246"/>
    <lineage>
        <taxon>Eukaryota</taxon>
        <taxon>Fungi</taxon>
        <taxon>Dikarya</taxon>
        <taxon>Ascomycota</taxon>
        <taxon>Pezizomycotina</taxon>
        <taxon>Dothideomycetes</taxon>
        <taxon>Pleosporomycetidae</taxon>
        <taxon>Pleosporales</taxon>
        <taxon>Amniculicolaceae</taxon>
        <taxon>Amniculicola</taxon>
    </lineage>
</organism>
<evidence type="ECO:0000313" key="19">
    <source>
        <dbReference type="Proteomes" id="UP000799779"/>
    </source>
</evidence>
<comment type="similarity">
    <text evidence="13">Belongs to the polysaccharide monooxygenase AA9 family.</text>
</comment>
<evidence type="ECO:0000256" key="1">
    <source>
        <dbReference type="ARBA" id="ARBA00001973"/>
    </source>
</evidence>
<evidence type="ECO:0000256" key="5">
    <source>
        <dbReference type="ARBA" id="ARBA00022729"/>
    </source>
</evidence>
<accession>A0A6A5W8H1</accession>
<keyword evidence="12" id="KW-0624">Polysaccharide degradation</keyword>
<keyword evidence="5 16" id="KW-0732">Signal</keyword>
<dbReference type="GO" id="GO:0005576">
    <property type="term" value="C:extracellular region"/>
    <property type="evidence" value="ECO:0007669"/>
    <property type="project" value="UniProtKB-SubCell"/>
</dbReference>
<evidence type="ECO:0000256" key="13">
    <source>
        <dbReference type="ARBA" id="ARBA00044502"/>
    </source>
</evidence>
<protein>
    <recommendedName>
        <fullName evidence="15">lytic cellulose monooxygenase (C4-dehydrogenating)</fullName>
        <ecNumber evidence="15">1.14.99.56</ecNumber>
    </recommendedName>
</protein>
<dbReference type="InterPro" id="IPR049892">
    <property type="entry name" value="AA9"/>
</dbReference>
<dbReference type="Pfam" id="PF03443">
    <property type="entry name" value="AA9"/>
    <property type="match status" value="1"/>
</dbReference>
<evidence type="ECO:0000256" key="6">
    <source>
        <dbReference type="ARBA" id="ARBA00023001"/>
    </source>
</evidence>
<keyword evidence="8" id="KW-0186">Copper</keyword>
<evidence type="ECO:0000256" key="10">
    <source>
        <dbReference type="ARBA" id="ARBA00023157"/>
    </source>
</evidence>
<keyword evidence="9" id="KW-0503">Monooxygenase</keyword>
<evidence type="ECO:0000256" key="8">
    <source>
        <dbReference type="ARBA" id="ARBA00023008"/>
    </source>
</evidence>
<keyword evidence="3" id="KW-0964">Secreted</keyword>
<dbReference type="Gene3D" id="2.70.50.70">
    <property type="match status" value="1"/>
</dbReference>
<evidence type="ECO:0000256" key="16">
    <source>
        <dbReference type="SAM" id="SignalP"/>
    </source>
</evidence>
<evidence type="ECO:0000256" key="2">
    <source>
        <dbReference type="ARBA" id="ARBA00004613"/>
    </source>
</evidence>
<sequence>MILLPSLLVLLATVSFTNAHIEFIRIAHNGVWQSPLRYIRNRTSPWQEADLPGLSGYRQWTFPTFPSDALTSVRCGRDSLSWASQTETLKVKAGDEVEFLAFNAQPLVWDDTSEIQWEGCPDGRGGCIPEAAPSFGYYAFRVQHEGPASVFISRVPDGQDITGYDGSAEWQKIKTWGVEFRNEGVSTFWLPNQQVRLKVNLPRQTPAGKYLLRIDQIWPGSISSSAQHYPACAHIEVEDNPSSNPLPAGVKIPEILCPGCPGKFSVPSPT</sequence>
<evidence type="ECO:0000259" key="17">
    <source>
        <dbReference type="Pfam" id="PF03443"/>
    </source>
</evidence>
<comment type="cofactor">
    <cofactor evidence="1">
        <name>Cu(2+)</name>
        <dbReference type="ChEBI" id="CHEBI:29036"/>
    </cofactor>
</comment>
<feature type="signal peptide" evidence="16">
    <location>
        <begin position="1"/>
        <end position="19"/>
    </location>
</feature>
<keyword evidence="7" id="KW-0560">Oxidoreductase</keyword>
<dbReference type="OrthoDB" id="3496539at2759"/>
<comment type="subcellular location">
    <subcellularLocation>
        <location evidence="2">Secreted</location>
    </subcellularLocation>
</comment>
<keyword evidence="6" id="KW-0136">Cellulose degradation</keyword>
<evidence type="ECO:0000256" key="14">
    <source>
        <dbReference type="ARBA" id="ARBA00045077"/>
    </source>
</evidence>
<dbReference type="PANTHER" id="PTHR33353">
    <property type="entry name" value="PUTATIVE (AFU_ORTHOLOGUE AFUA_1G12560)-RELATED"/>
    <property type="match status" value="1"/>
</dbReference>
<dbReference type="EMBL" id="ML977626">
    <property type="protein sequence ID" value="KAF1996401.1"/>
    <property type="molecule type" value="Genomic_DNA"/>
</dbReference>
<keyword evidence="11" id="KW-0119">Carbohydrate metabolism</keyword>
<comment type="catalytic activity">
    <reaction evidence="14">
        <text>[(1-&gt;4)-beta-D-glucosyl]n+m + reduced acceptor + O2 = 4-dehydro-beta-D-glucosyl-[(1-&gt;4)-beta-D-glucosyl]n-1 + [(1-&gt;4)-beta-D-glucosyl]m + acceptor + H2O.</text>
        <dbReference type="EC" id="1.14.99.56"/>
    </reaction>
</comment>
<dbReference type="EC" id="1.14.99.56" evidence="15"/>
<feature type="domain" description="Auxiliary Activity family 9 catalytic" evidence="17">
    <location>
        <begin position="71"/>
        <end position="258"/>
    </location>
</feature>
<keyword evidence="4" id="KW-0479">Metal-binding</keyword>
<dbReference type="GO" id="GO:0046872">
    <property type="term" value="F:metal ion binding"/>
    <property type="evidence" value="ECO:0007669"/>
    <property type="project" value="UniProtKB-KW"/>
</dbReference>
<dbReference type="AlphaFoldDB" id="A0A6A5W8H1"/>
<reference evidence="18" key="1">
    <citation type="journal article" date="2020" name="Stud. Mycol.">
        <title>101 Dothideomycetes genomes: a test case for predicting lifestyles and emergence of pathogens.</title>
        <authorList>
            <person name="Haridas S."/>
            <person name="Albert R."/>
            <person name="Binder M."/>
            <person name="Bloem J."/>
            <person name="Labutti K."/>
            <person name="Salamov A."/>
            <person name="Andreopoulos B."/>
            <person name="Baker S."/>
            <person name="Barry K."/>
            <person name="Bills G."/>
            <person name="Bluhm B."/>
            <person name="Cannon C."/>
            <person name="Castanera R."/>
            <person name="Culley D."/>
            <person name="Daum C."/>
            <person name="Ezra D."/>
            <person name="Gonzalez J."/>
            <person name="Henrissat B."/>
            <person name="Kuo A."/>
            <person name="Liang C."/>
            <person name="Lipzen A."/>
            <person name="Lutzoni F."/>
            <person name="Magnuson J."/>
            <person name="Mondo S."/>
            <person name="Nolan M."/>
            <person name="Ohm R."/>
            <person name="Pangilinan J."/>
            <person name="Park H.-J."/>
            <person name="Ramirez L."/>
            <person name="Alfaro M."/>
            <person name="Sun H."/>
            <person name="Tritt A."/>
            <person name="Yoshinaga Y."/>
            <person name="Zwiers L.-H."/>
            <person name="Turgeon B."/>
            <person name="Goodwin S."/>
            <person name="Spatafora J."/>
            <person name="Crous P."/>
            <person name="Grigoriev I."/>
        </authorList>
    </citation>
    <scope>NUCLEOTIDE SEQUENCE</scope>
    <source>
        <strain evidence="18">CBS 123094</strain>
    </source>
</reference>
<evidence type="ECO:0000256" key="9">
    <source>
        <dbReference type="ARBA" id="ARBA00023033"/>
    </source>
</evidence>
<dbReference type="Proteomes" id="UP000799779">
    <property type="component" value="Unassembled WGS sequence"/>
</dbReference>
<evidence type="ECO:0000256" key="3">
    <source>
        <dbReference type="ARBA" id="ARBA00022525"/>
    </source>
</evidence>
<evidence type="ECO:0000256" key="15">
    <source>
        <dbReference type="ARBA" id="ARBA00047174"/>
    </source>
</evidence>
<proteinExistence type="inferred from homology"/>
<keyword evidence="10" id="KW-1015">Disulfide bond</keyword>
<evidence type="ECO:0000256" key="11">
    <source>
        <dbReference type="ARBA" id="ARBA00023277"/>
    </source>
</evidence>
<feature type="chain" id="PRO_5025414930" description="lytic cellulose monooxygenase (C4-dehydrogenating)" evidence="16">
    <location>
        <begin position="20"/>
        <end position="270"/>
    </location>
</feature>